<sequence>MLAGIALPVGVRVVAAEGDAPTPVAWVSEGLLPPDELTGLVQRLAAVFPETGLWPLHATGLDDGDLSRPWRDGELGGPDPRVLDPRDVLGGDADGTAEGPHRFVGFAQAVPGPDLTADQLEIGAPGGLLLVPVDRPANTLKALGWLGATNADLVGEALSCVLRSWEDRLGATLVSVGFDTLVVQAPRVPAGDQLTRLLGEHYAFCPDNIDQGLQPDDYLAGLAMWTHWSFWWD</sequence>
<evidence type="ECO:0000259" key="1">
    <source>
        <dbReference type="Pfam" id="PF14062"/>
    </source>
</evidence>
<proteinExistence type="predicted"/>
<organism evidence="2 3">
    <name type="scientific">Labedaea rhizosphaerae</name>
    <dbReference type="NCBI Taxonomy" id="598644"/>
    <lineage>
        <taxon>Bacteria</taxon>
        <taxon>Bacillati</taxon>
        <taxon>Actinomycetota</taxon>
        <taxon>Actinomycetes</taxon>
        <taxon>Pseudonocardiales</taxon>
        <taxon>Pseudonocardiaceae</taxon>
        <taxon>Labedaea</taxon>
    </lineage>
</organism>
<accession>A0A4R6SFB9</accession>
<feature type="domain" description="DUF4253" evidence="1">
    <location>
        <begin position="128"/>
        <end position="233"/>
    </location>
</feature>
<dbReference type="EMBL" id="SNXZ01000002">
    <property type="protein sequence ID" value="TDQ00393.1"/>
    <property type="molecule type" value="Genomic_DNA"/>
</dbReference>
<evidence type="ECO:0000313" key="2">
    <source>
        <dbReference type="EMBL" id="TDQ00393.1"/>
    </source>
</evidence>
<dbReference type="Pfam" id="PF14062">
    <property type="entry name" value="DUF4253"/>
    <property type="match status" value="1"/>
</dbReference>
<name>A0A4R6SFB9_LABRH</name>
<dbReference type="Proteomes" id="UP000295444">
    <property type="component" value="Unassembled WGS sequence"/>
</dbReference>
<comment type="caution">
    <text evidence="2">The sequence shown here is derived from an EMBL/GenBank/DDBJ whole genome shotgun (WGS) entry which is preliminary data.</text>
</comment>
<reference evidence="2 3" key="1">
    <citation type="submission" date="2019-03" db="EMBL/GenBank/DDBJ databases">
        <title>Genomic Encyclopedia of Type Strains, Phase IV (KMG-IV): sequencing the most valuable type-strain genomes for metagenomic binning, comparative biology and taxonomic classification.</title>
        <authorList>
            <person name="Goeker M."/>
        </authorList>
    </citation>
    <scope>NUCLEOTIDE SEQUENCE [LARGE SCALE GENOMIC DNA]</scope>
    <source>
        <strain evidence="2 3">DSM 45361</strain>
    </source>
</reference>
<keyword evidence="3" id="KW-1185">Reference proteome</keyword>
<dbReference type="InterPro" id="IPR025349">
    <property type="entry name" value="DUF4253"/>
</dbReference>
<dbReference type="AlphaFoldDB" id="A0A4R6SFB9"/>
<evidence type="ECO:0000313" key="3">
    <source>
        <dbReference type="Proteomes" id="UP000295444"/>
    </source>
</evidence>
<protein>
    <submittedName>
        <fullName evidence="2">Uncharacterized protein DUF4253</fullName>
    </submittedName>
</protein>
<gene>
    <name evidence="2" type="ORF">EV186_102254</name>
</gene>